<evidence type="ECO:0000256" key="1">
    <source>
        <dbReference type="ARBA" id="ARBA00004651"/>
    </source>
</evidence>
<evidence type="ECO:0000256" key="8">
    <source>
        <dbReference type="ARBA" id="ARBA00022989"/>
    </source>
</evidence>
<dbReference type="InterPro" id="IPR017871">
    <property type="entry name" value="ABC_transporter-like_CS"/>
</dbReference>
<protein>
    <submittedName>
        <fullName evidence="14">Lipid A export permease/ATP-binding protein MsbA</fullName>
    </submittedName>
</protein>
<evidence type="ECO:0000256" key="6">
    <source>
        <dbReference type="ARBA" id="ARBA00022840"/>
    </source>
</evidence>
<evidence type="ECO:0000313" key="14">
    <source>
        <dbReference type="EMBL" id="MBM5572176.1"/>
    </source>
</evidence>
<dbReference type="SUPFAM" id="SSF52540">
    <property type="entry name" value="P-loop containing nucleoside triphosphate hydrolases"/>
    <property type="match status" value="1"/>
</dbReference>
<dbReference type="InterPro" id="IPR003593">
    <property type="entry name" value="AAA+_ATPase"/>
</dbReference>
<evidence type="ECO:0000256" key="7">
    <source>
        <dbReference type="ARBA" id="ARBA00022967"/>
    </source>
</evidence>
<name>A0ABS2CDF6_9NEIS</name>
<dbReference type="PROSITE" id="PS00211">
    <property type="entry name" value="ABC_TRANSPORTER_1"/>
    <property type="match status" value="1"/>
</dbReference>
<feature type="transmembrane region" description="Helical" evidence="11">
    <location>
        <begin position="59"/>
        <end position="78"/>
    </location>
</feature>
<dbReference type="PANTHER" id="PTHR43394:SF1">
    <property type="entry name" value="ATP-BINDING CASSETTE SUB-FAMILY B MEMBER 10, MITOCHONDRIAL"/>
    <property type="match status" value="1"/>
</dbReference>
<evidence type="ECO:0000256" key="5">
    <source>
        <dbReference type="ARBA" id="ARBA00022741"/>
    </source>
</evidence>
<feature type="transmembrane region" description="Helical" evidence="11">
    <location>
        <begin position="243"/>
        <end position="267"/>
    </location>
</feature>
<dbReference type="Gene3D" id="3.40.50.300">
    <property type="entry name" value="P-loop containing nucleotide triphosphate hydrolases"/>
    <property type="match status" value="1"/>
</dbReference>
<dbReference type="PANTHER" id="PTHR43394">
    <property type="entry name" value="ATP-DEPENDENT PERMEASE MDL1, MITOCHONDRIAL"/>
    <property type="match status" value="1"/>
</dbReference>
<gene>
    <name evidence="14" type="primary">msbA</name>
    <name evidence="14" type="ORF">GM173_11375</name>
</gene>
<dbReference type="Pfam" id="PF00005">
    <property type="entry name" value="ABC_tran"/>
    <property type="match status" value="1"/>
</dbReference>
<evidence type="ECO:0000256" key="11">
    <source>
        <dbReference type="SAM" id="Phobius"/>
    </source>
</evidence>
<dbReference type="Proteomes" id="UP001195660">
    <property type="component" value="Unassembled WGS sequence"/>
</dbReference>
<evidence type="ECO:0000256" key="9">
    <source>
        <dbReference type="ARBA" id="ARBA00023055"/>
    </source>
</evidence>
<dbReference type="InterPro" id="IPR011917">
    <property type="entry name" value="ABC_transpr_lipidA"/>
</dbReference>
<evidence type="ECO:0000256" key="2">
    <source>
        <dbReference type="ARBA" id="ARBA00022448"/>
    </source>
</evidence>
<sequence>MNNKVLYRRLLGHFRPYLWVIIATIICMALASASEALLTLLLKPLIDQNLAGAETLAKNAAWIIPAQLFGLAMMRFAGNFGNDYGNSWLANRVMRDFREKIYGKLMRLPTRYFDQTSTGVLLSRVTYDVTQVMEAGTSTLTGLVRDGVAVLGFLAVMFYSSWQLSLFCLVLLPVVALSIRMVAKRQRRLARETQDRMGEMNSRLDESLSGQRIVKVYGGQDIEVCRFGEVNNRVMRLGIKQGLMVAVNSGTIVLLIGITISVVLYFASLQAQAGQLSAGSFMSFIAAMVAIQGPVRNLTRINERLHRGLAAAESIFNLLDEQEEADHGQYRVSRAQGALDIQALRFSYQLDHKPALDGIDLQVQPGQTVALVGQSGSGKTTLANLVPRFYDAIDGRILLDGVPVADYQLANLRAQIALVAQDMVLFNDTVTANIAYGTHRADQVDMARVRAAAEAAHATEFIEKMPSGFDEMLGENGGRLSGGQRQRLAIARAIYKDAPVLILDEATSALDTESERKVQDALEKLMRGRTTLVIAHRLSTIEKADRIVVMQFGRIVESGTHAELLAKQGVYAQMHAVQFSTQNELPAQ</sequence>
<dbReference type="InterPro" id="IPR036640">
    <property type="entry name" value="ABC1_TM_sf"/>
</dbReference>
<keyword evidence="8 11" id="KW-1133">Transmembrane helix</keyword>
<proteinExistence type="predicted"/>
<reference evidence="14 15" key="1">
    <citation type="submission" date="2019-11" db="EMBL/GenBank/DDBJ databases">
        <title>Novel Deefgea species.</title>
        <authorList>
            <person name="Han J.-H."/>
        </authorList>
    </citation>
    <scope>NUCLEOTIDE SEQUENCE [LARGE SCALE GENOMIC DNA]</scope>
    <source>
        <strain evidence="14 15">LMG 24817</strain>
    </source>
</reference>
<dbReference type="PROSITE" id="PS50893">
    <property type="entry name" value="ABC_TRANSPORTER_2"/>
    <property type="match status" value="1"/>
</dbReference>
<dbReference type="Gene3D" id="1.20.1560.10">
    <property type="entry name" value="ABC transporter type 1, transmembrane domain"/>
    <property type="match status" value="1"/>
</dbReference>
<feature type="domain" description="ABC transmembrane type-1" evidence="13">
    <location>
        <begin position="22"/>
        <end position="307"/>
    </location>
</feature>
<feature type="domain" description="ABC transporter" evidence="12">
    <location>
        <begin position="339"/>
        <end position="577"/>
    </location>
</feature>
<dbReference type="PROSITE" id="PS50929">
    <property type="entry name" value="ABC_TM1F"/>
    <property type="match status" value="1"/>
</dbReference>
<dbReference type="InterPro" id="IPR027417">
    <property type="entry name" value="P-loop_NTPase"/>
</dbReference>
<dbReference type="InterPro" id="IPR003439">
    <property type="entry name" value="ABC_transporter-like_ATP-bd"/>
</dbReference>
<keyword evidence="9" id="KW-0445">Lipid transport</keyword>
<evidence type="ECO:0000259" key="13">
    <source>
        <dbReference type="PROSITE" id="PS50929"/>
    </source>
</evidence>
<dbReference type="SUPFAM" id="SSF90123">
    <property type="entry name" value="ABC transporter transmembrane region"/>
    <property type="match status" value="1"/>
</dbReference>
<keyword evidence="2" id="KW-0813">Transport</keyword>
<dbReference type="InterPro" id="IPR039421">
    <property type="entry name" value="Type_1_exporter"/>
</dbReference>
<keyword evidence="7" id="KW-1278">Translocase</keyword>
<dbReference type="InterPro" id="IPR011527">
    <property type="entry name" value="ABC1_TM_dom"/>
</dbReference>
<organism evidence="14 15">
    <name type="scientific">Deefgea chitinilytica</name>
    <dbReference type="NCBI Taxonomy" id="570276"/>
    <lineage>
        <taxon>Bacteria</taxon>
        <taxon>Pseudomonadati</taxon>
        <taxon>Pseudomonadota</taxon>
        <taxon>Betaproteobacteria</taxon>
        <taxon>Neisseriales</taxon>
        <taxon>Chitinibacteraceae</taxon>
        <taxon>Deefgea</taxon>
    </lineage>
</organism>
<dbReference type="EMBL" id="WOFE01000005">
    <property type="protein sequence ID" value="MBM5572176.1"/>
    <property type="molecule type" value="Genomic_DNA"/>
</dbReference>
<comment type="subcellular location">
    <subcellularLocation>
        <location evidence="1">Cell membrane</location>
        <topology evidence="1">Multi-pass membrane protein</topology>
    </subcellularLocation>
</comment>
<evidence type="ECO:0000256" key="3">
    <source>
        <dbReference type="ARBA" id="ARBA00022475"/>
    </source>
</evidence>
<keyword evidence="6" id="KW-0067">ATP-binding</keyword>
<keyword evidence="4 11" id="KW-0812">Transmembrane</keyword>
<comment type="caution">
    <text evidence="14">The sequence shown here is derived from an EMBL/GenBank/DDBJ whole genome shotgun (WGS) entry which is preliminary data.</text>
</comment>
<keyword evidence="5" id="KW-0547">Nucleotide-binding</keyword>
<evidence type="ECO:0000256" key="4">
    <source>
        <dbReference type="ARBA" id="ARBA00022692"/>
    </source>
</evidence>
<feature type="transmembrane region" description="Helical" evidence="11">
    <location>
        <begin position="17"/>
        <end position="38"/>
    </location>
</feature>
<keyword evidence="3" id="KW-1003">Cell membrane</keyword>
<dbReference type="Pfam" id="PF00664">
    <property type="entry name" value="ABC_membrane"/>
    <property type="match status" value="1"/>
</dbReference>
<accession>A0ABS2CDF6</accession>
<feature type="transmembrane region" description="Helical" evidence="11">
    <location>
        <begin position="162"/>
        <end position="183"/>
    </location>
</feature>
<evidence type="ECO:0000259" key="12">
    <source>
        <dbReference type="PROSITE" id="PS50893"/>
    </source>
</evidence>
<dbReference type="NCBIfam" id="TIGR02203">
    <property type="entry name" value="MsbA_lipidA"/>
    <property type="match status" value="1"/>
</dbReference>
<dbReference type="CDD" id="cd18552">
    <property type="entry name" value="ABC_6TM_MsbA_like"/>
    <property type="match status" value="1"/>
</dbReference>
<evidence type="ECO:0000313" key="15">
    <source>
        <dbReference type="Proteomes" id="UP001195660"/>
    </source>
</evidence>
<evidence type="ECO:0000256" key="10">
    <source>
        <dbReference type="ARBA" id="ARBA00023136"/>
    </source>
</evidence>
<keyword evidence="15" id="KW-1185">Reference proteome</keyword>
<keyword evidence="10 11" id="KW-0472">Membrane</keyword>
<dbReference type="SMART" id="SM00382">
    <property type="entry name" value="AAA"/>
    <property type="match status" value="1"/>
</dbReference>